<comment type="caution">
    <text evidence="2">The sequence shown here is derived from an EMBL/GenBank/DDBJ whole genome shotgun (WGS) entry which is preliminary data.</text>
</comment>
<protein>
    <submittedName>
        <fullName evidence="2">Uncharacterized protein</fullName>
    </submittedName>
</protein>
<dbReference type="RefSeq" id="WP_160590059.1">
    <property type="nucleotide sequence ID" value="NZ_BAAAFP010000002.1"/>
</dbReference>
<evidence type="ECO:0000313" key="3">
    <source>
        <dbReference type="Proteomes" id="UP000435243"/>
    </source>
</evidence>
<name>A0A844ZLC9_9SPHN</name>
<reference evidence="2 3" key="1">
    <citation type="submission" date="2019-12" db="EMBL/GenBank/DDBJ databases">
        <title>Genomic-based taxomic classification of the family Erythrobacteraceae.</title>
        <authorList>
            <person name="Xu L."/>
        </authorList>
    </citation>
    <scope>NUCLEOTIDE SEQUENCE [LARGE SCALE GENOMIC DNA]</scope>
    <source>
        <strain evidence="2 3">JCM 16339</strain>
    </source>
</reference>
<keyword evidence="3" id="KW-1185">Reference proteome</keyword>
<dbReference type="Proteomes" id="UP000435243">
    <property type="component" value="Unassembled WGS sequence"/>
</dbReference>
<feature type="region of interest" description="Disordered" evidence="1">
    <location>
        <begin position="1213"/>
        <end position="1235"/>
    </location>
</feature>
<feature type="compositionally biased region" description="Basic and acidic residues" evidence="1">
    <location>
        <begin position="1213"/>
        <end position="1224"/>
    </location>
</feature>
<proteinExistence type="predicted"/>
<evidence type="ECO:0000313" key="2">
    <source>
        <dbReference type="EMBL" id="MXO88102.1"/>
    </source>
</evidence>
<dbReference type="OrthoDB" id="7242207at2"/>
<organism evidence="2 3">
    <name type="scientific">Alteraurantiacibacter aestuarii</name>
    <dbReference type="NCBI Taxonomy" id="650004"/>
    <lineage>
        <taxon>Bacteria</taxon>
        <taxon>Pseudomonadati</taxon>
        <taxon>Pseudomonadota</taxon>
        <taxon>Alphaproteobacteria</taxon>
        <taxon>Sphingomonadales</taxon>
        <taxon>Erythrobacteraceae</taxon>
        <taxon>Alteraurantiacibacter</taxon>
    </lineage>
</organism>
<sequence>MTFTLTVQMETAPCSTDPAGVGHSYMGLTLFPVLTSDDPAGDEADYADVRDAMLKPWKWLCTWSGASPVNTIGHVADCPPLDALLTAIDWERRHLLTLDMSATGAQMDDEEMATEDEEDPRWPGVLIQLSRAAPQISHGLGLAYLFSFGEDEPALPNLDSIEIGGTRFTSDQTGDLHVDGRTIRVKVIIERDTDIPVAELKSWKEPINGITRLVKYPADWQTKNNWLAQLAVRLGRALDPVGRFLDMHDDHAPAPLTRDNLESAVMSLLAGLTDETLVRACQSGAVFFNLKSEEMKFADEWASRLAVMHDGLAKAIVLEISGPASSSLPTAGEIRERYEADGLLSMFAATMRSVLPPPKPETKAIFDLASNWLNNSENILALRDSGMCTAIATHKGGLLEVIVTECAAAGDDRKQAMDAFRKNFGPQVQAALGLDAAWLPRLNTMAEGLVKSVFDAAPGVDRVAETGIVHMADAIFADEAAGQIHEIVDGYCLAVRDISKGDQGPFILANKASVTLQKGQDGVSLPFGDCTVPIPVSFDLTVDVAGKETRQAIAHYRGESMIPFADRGNPVEQDEAEPFEPQFTFLCQPPAGSGDALPEIAYGRTYQTVIGYQGLGGAMPAAFCDPEQPLVFSGEMLAQFAAAQGVERTIIKQNTPLRTLEPGAPRLLNHRADMQDRPLTLGRREDKLVRPLWKEYLSHCPDQAAQDLAREAATVFLDPLALPGREAERSSVSFTIAPASLALGQQGTQGYVSDPLVWQYWVRRDGDFTASLMEERPQSEEVDDPAVVSGVAGAASGNGGVVVRLWAIKPDRISKSARLEIADTKHIALAAGERIEATSTSSVDPATVADLSVVGKKLAITLPAGQQFLVEIRTVVDSGFFEEGVDRRFGDLGRAIAGKPYREFGAAVLAFECLPATDDMPTPEAVWKAMRIEDANGVTIARLSPEMDDETFDYVGRIETVRQAWIWDGGPVLPDGLPRNFTKLEEVGPRPNAARSKDFVEFEEDYFSGRGLSGLAEPPVQHSAFAQDELFALGQRSDRGAGYMRIRCRLTSRYDALRRPLGFTEAQLQVSSRLSSAATNGAQSTGDPLGGWRGRGLACRGAARLPTPRIAVAAPMFSTAAPGAASGGILLFLDHPMFDTDHGGGLAERLVAEICIEQIPRRLVRVGDQDLAEPGETAALMVGMDGVSSDGDGNPFTAPDTGDAVHRSRIATRDPGSESWDGHDPQLWTPGGTSQGTARLPCSAILGSTLEPGASAPIMNFSMALLDPVIGGKPEYALRPGTMARIRVRTELDPALVEDGSGERVSPWSAEIWVQMRAMVPGSQDSGEWTREADSGEIRLTPKDTAAHAYFKHLQEVHRDHAPDDNAPYLISGLVAVVGTIIRDINGEEQLRPLHVREVDVDDEELTVLDAGDVSDNCFIRLLEVERVTMPASAEAARQNTPRRWIDPAQPDLEPAERIVTIGPLFRVKVPPA</sequence>
<evidence type="ECO:0000256" key="1">
    <source>
        <dbReference type="SAM" id="MobiDB-lite"/>
    </source>
</evidence>
<dbReference type="EMBL" id="WTYY01000002">
    <property type="protein sequence ID" value="MXO88102.1"/>
    <property type="molecule type" value="Genomic_DNA"/>
</dbReference>
<gene>
    <name evidence="2" type="ORF">GRI32_05045</name>
</gene>
<accession>A0A844ZLC9</accession>